<dbReference type="Proteomes" id="UP000632828">
    <property type="component" value="Unassembled WGS sequence"/>
</dbReference>
<sequence>MSTETPWRHWRMERDQDDIAWLTLDRADSGTNSLSGEVVEELDAVLSALAEKLPKALVIRSGKGNGFIAGADVREFTRITDRDQALALIQRGQAILGRIERLPLPTLALIDGFCLGGGLELALACRYRIATDDPATRLGLPEVQLGIHPGFGGTVRLTRLIGPLSGLELMLTGRTVNAKAARKLGLVNAVTAGRHLERAARTLALQPPKAFRKPWRERLAELPLVRDLVVKLMRRTLERKADRRHYPAPYALLDLWQGFSASETANYAAEAASVAELIVSDSARNLVRVFLLQEQLKATGRQDTTPLQRVHVVGGGIMGGDIAIWCALQGLLVTVQDVDPQRLGQVVQRGRALFTKKLKDRRAIEAAVDRLLPDPDGHGVSRADLVIEAIFEDADAKRELYRQIEPLLKPEAILASNTSSIPLEELATALDRPGRLIGLHFFNPVAKMQLVEVVSAAQSDPEALARGAAFVRGIKRLPLPVKSSPGFLVNRILMPYLLEAVRLVEEGVTPETIDQAATDFGMPMGPIRLADTVGLDICLSVARILANHYPVDVPERLQRMVAAGQLGRKSGQGFYVYRGKARKVRGPQSVPPEIGERLVLRLLNEAVACRREQVVENADLLDAGVIYGTGFAPFRGGPMQHIQSVGVNPLLERLKALTERHGDRFTPDNGWFALAQEEKKQHDSGD</sequence>
<evidence type="ECO:0000256" key="9">
    <source>
        <dbReference type="ARBA" id="ARBA00023027"/>
    </source>
</evidence>
<evidence type="ECO:0000256" key="7">
    <source>
        <dbReference type="ARBA" id="ARBA00022963"/>
    </source>
</evidence>
<evidence type="ECO:0000256" key="4">
    <source>
        <dbReference type="ARBA" id="ARBA00009463"/>
    </source>
</evidence>
<dbReference type="PANTHER" id="PTHR43612:SF3">
    <property type="entry name" value="TRIFUNCTIONAL ENZYME SUBUNIT ALPHA, MITOCHONDRIAL"/>
    <property type="match status" value="1"/>
</dbReference>
<dbReference type="SUPFAM" id="SSF51735">
    <property type="entry name" value="NAD(P)-binding Rossmann-fold domains"/>
    <property type="match status" value="1"/>
</dbReference>
<feature type="domain" description="3-hydroxyacyl-CoA dehydrogenase C-terminal" evidence="14">
    <location>
        <begin position="486"/>
        <end position="577"/>
    </location>
</feature>
<dbReference type="Pfam" id="PF02737">
    <property type="entry name" value="3HCDH_N"/>
    <property type="match status" value="1"/>
</dbReference>
<evidence type="ECO:0000259" key="14">
    <source>
        <dbReference type="Pfam" id="PF00725"/>
    </source>
</evidence>
<comment type="similarity">
    <text evidence="3">In the N-terminal section; belongs to the enoyl-CoA hydratase/isomerase family.</text>
</comment>
<dbReference type="InterPro" id="IPR008927">
    <property type="entry name" value="6-PGluconate_DH-like_C_sf"/>
</dbReference>
<dbReference type="Gene3D" id="3.90.226.10">
    <property type="entry name" value="2-enoyl-CoA Hydratase, Chain A, domain 1"/>
    <property type="match status" value="1"/>
</dbReference>
<dbReference type="PROSITE" id="PS00067">
    <property type="entry name" value="3HCDH"/>
    <property type="match status" value="1"/>
</dbReference>
<evidence type="ECO:0000313" key="16">
    <source>
        <dbReference type="EMBL" id="MBD1401759.1"/>
    </source>
</evidence>
<dbReference type="GO" id="GO:0016509">
    <property type="term" value="F:long-chain (3S)-3-hydroxyacyl-CoA dehydrogenase (NAD+) activity"/>
    <property type="evidence" value="ECO:0007669"/>
    <property type="project" value="TreeGrafter"/>
</dbReference>
<keyword evidence="7" id="KW-0442">Lipid degradation</keyword>
<dbReference type="AlphaFoldDB" id="A0A8J6UQ85"/>
<dbReference type="InterPro" id="IPR006180">
    <property type="entry name" value="3-OHacyl-CoA_DH_CS"/>
</dbReference>
<keyword evidence="6" id="KW-0276">Fatty acid metabolism</keyword>
<keyword evidence="12" id="KW-0511">Multifunctional enzyme</keyword>
<dbReference type="GO" id="GO:0070403">
    <property type="term" value="F:NAD+ binding"/>
    <property type="evidence" value="ECO:0007669"/>
    <property type="project" value="InterPro"/>
</dbReference>
<dbReference type="CDD" id="cd06558">
    <property type="entry name" value="crotonase-like"/>
    <property type="match status" value="1"/>
</dbReference>
<keyword evidence="8" id="KW-0560">Oxidoreductase</keyword>
<dbReference type="GO" id="GO:0004300">
    <property type="term" value="F:enoyl-CoA hydratase activity"/>
    <property type="evidence" value="ECO:0007669"/>
    <property type="project" value="UniProtKB-EC"/>
</dbReference>
<dbReference type="EMBL" id="JACWUN010000020">
    <property type="protein sequence ID" value="MBD1401759.1"/>
    <property type="molecule type" value="Genomic_DNA"/>
</dbReference>
<keyword evidence="17" id="KW-1185">Reference proteome</keyword>
<dbReference type="SUPFAM" id="SSF48179">
    <property type="entry name" value="6-phosphogluconate dehydrogenase C-terminal domain-like"/>
    <property type="match status" value="2"/>
</dbReference>
<dbReference type="FunFam" id="3.90.226.10:FF:000011">
    <property type="entry name" value="Fatty acid oxidation complex subunit alpha"/>
    <property type="match status" value="1"/>
</dbReference>
<evidence type="ECO:0000313" key="17">
    <source>
        <dbReference type="Proteomes" id="UP000632828"/>
    </source>
</evidence>
<protein>
    <recommendedName>
        <fullName evidence="5">enoyl-CoA hydratase</fullName>
        <ecNumber evidence="5">4.2.1.17</ecNumber>
    </recommendedName>
</protein>
<comment type="similarity">
    <text evidence="4">Belongs to the 3-hydroxyacyl-CoA dehydrogenase family.</text>
</comment>
<evidence type="ECO:0000256" key="12">
    <source>
        <dbReference type="ARBA" id="ARBA00023268"/>
    </source>
</evidence>
<evidence type="ECO:0000256" key="6">
    <source>
        <dbReference type="ARBA" id="ARBA00022832"/>
    </source>
</evidence>
<dbReference type="Pfam" id="PF00725">
    <property type="entry name" value="3HCDH"/>
    <property type="match status" value="1"/>
</dbReference>
<dbReference type="UniPathway" id="UPA00659"/>
<dbReference type="InterPro" id="IPR001753">
    <property type="entry name" value="Enoyl-CoA_hydra/iso"/>
</dbReference>
<proteinExistence type="inferred from homology"/>
<comment type="pathway">
    <text evidence="1">Lipid metabolism; fatty acid beta-oxidation.</text>
</comment>
<evidence type="ECO:0000259" key="15">
    <source>
        <dbReference type="Pfam" id="PF02737"/>
    </source>
</evidence>
<dbReference type="InterPro" id="IPR013328">
    <property type="entry name" value="6PGD_dom2"/>
</dbReference>
<comment type="similarity">
    <text evidence="2">In the central section; belongs to the 3-hydroxyacyl-CoA dehydrogenase family.</text>
</comment>
<dbReference type="RefSeq" id="WP_191157676.1">
    <property type="nucleotide sequence ID" value="NZ_JACWUN010000020.1"/>
</dbReference>
<keyword evidence="10" id="KW-0443">Lipid metabolism</keyword>
<dbReference type="Pfam" id="PF00378">
    <property type="entry name" value="ECH_1"/>
    <property type="match status" value="1"/>
</dbReference>
<evidence type="ECO:0000256" key="2">
    <source>
        <dbReference type="ARBA" id="ARBA00007005"/>
    </source>
</evidence>
<gene>
    <name evidence="16" type="ORF">ICT70_13925</name>
</gene>
<dbReference type="SUPFAM" id="SSF52096">
    <property type="entry name" value="ClpP/crotonase"/>
    <property type="match status" value="1"/>
</dbReference>
<feature type="domain" description="3-hydroxyacyl-CoA dehydrogenase NAD binding" evidence="15">
    <location>
        <begin position="310"/>
        <end position="482"/>
    </location>
</feature>
<accession>A0A8J6UQ85</accession>
<keyword evidence="9" id="KW-0520">NAD</keyword>
<name>A0A8J6UQ85_9BACT</name>
<dbReference type="GO" id="GO:0006635">
    <property type="term" value="P:fatty acid beta-oxidation"/>
    <property type="evidence" value="ECO:0007669"/>
    <property type="project" value="UniProtKB-UniPathway"/>
</dbReference>
<evidence type="ECO:0000256" key="3">
    <source>
        <dbReference type="ARBA" id="ARBA00008750"/>
    </source>
</evidence>
<evidence type="ECO:0000256" key="5">
    <source>
        <dbReference type="ARBA" id="ARBA00012076"/>
    </source>
</evidence>
<evidence type="ECO:0000256" key="1">
    <source>
        <dbReference type="ARBA" id="ARBA00005005"/>
    </source>
</evidence>
<comment type="catalytic activity">
    <reaction evidence="13">
        <text>a (3S)-3-hydroxyacyl-CoA + NAD(+) = a 3-oxoacyl-CoA + NADH + H(+)</text>
        <dbReference type="Rhea" id="RHEA:22432"/>
        <dbReference type="ChEBI" id="CHEBI:15378"/>
        <dbReference type="ChEBI" id="CHEBI:57318"/>
        <dbReference type="ChEBI" id="CHEBI:57540"/>
        <dbReference type="ChEBI" id="CHEBI:57945"/>
        <dbReference type="ChEBI" id="CHEBI:90726"/>
        <dbReference type="EC" id="1.1.1.35"/>
    </reaction>
</comment>
<organism evidence="16 17">
    <name type="scientific">Pelovirga terrestris</name>
    <dbReference type="NCBI Taxonomy" id="2771352"/>
    <lineage>
        <taxon>Bacteria</taxon>
        <taxon>Pseudomonadati</taxon>
        <taxon>Thermodesulfobacteriota</taxon>
        <taxon>Desulfuromonadia</taxon>
        <taxon>Geobacterales</taxon>
        <taxon>Geobacteraceae</taxon>
        <taxon>Pelovirga</taxon>
    </lineage>
</organism>
<evidence type="ECO:0000256" key="13">
    <source>
        <dbReference type="ARBA" id="ARBA00049556"/>
    </source>
</evidence>
<dbReference type="Gene3D" id="3.40.50.720">
    <property type="entry name" value="NAD(P)-binding Rossmann-like Domain"/>
    <property type="match status" value="1"/>
</dbReference>
<dbReference type="InterPro" id="IPR006108">
    <property type="entry name" value="3HC_DH_C"/>
</dbReference>
<reference evidence="16" key="1">
    <citation type="submission" date="2020-09" db="EMBL/GenBank/DDBJ databases">
        <title>Pelobacter alkaliphilus sp. nov., a novel anaerobic arsenate-reducing bacterium from terrestrial mud volcano.</title>
        <authorList>
            <person name="Khomyakova M.A."/>
            <person name="Merkel A.Y."/>
            <person name="Slobodkin A.I."/>
        </authorList>
    </citation>
    <scope>NUCLEOTIDE SEQUENCE</scope>
    <source>
        <strain evidence="16">M08fum</strain>
    </source>
</reference>
<evidence type="ECO:0000256" key="11">
    <source>
        <dbReference type="ARBA" id="ARBA00023239"/>
    </source>
</evidence>
<dbReference type="InterPro" id="IPR036291">
    <property type="entry name" value="NAD(P)-bd_dom_sf"/>
</dbReference>
<keyword evidence="11" id="KW-0456">Lyase</keyword>
<evidence type="ECO:0000256" key="8">
    <source>
        <dbReference type="ARBA" id="ARBA00023002"/>
    </source>
</evidence>
<dbReference type="InterPro" id="IPR006176">
    <property type="entry name" value="3-OHacyl-CoA_DH_NAD-bd"/>
</dbReference>
<dbReference type="InterPro" id="IPR050136">
    <property type="entry name" value="FA_oxidation_alpha_subunit"/>
</dbReference>
<dbReference type="PANTHER" id="PTHR43612">
    <property type="entry name" value="TRIFUNCTIONAL ENZYME SUBUNIT ALPHA"/>
    <property type="match status" value="1"/>
</dbReference>
<dbReference type="InterPro" id="IPR029045">
    <property type="entry name" value="ClpP/crotonase-like_dom_sf"/>
</dbReference>
<dbReference type="EC" id="4.2.1.17" evidence="5"/>
<evidence type="ECO:0000256" key="10">
    <source>
        <dbReference type="ARBA" id="ARBA00023098"/>
    </source>
</evidence>
<dbReference type="Gene3D" id="1.10.1040.10">
    <property type="entry name" value="N-(1-d-carboxylethyl)-l-norvaline Dehydrogenase, domain 2"/>
    <property type="match status" value="2"/>
</dbReference>
<comment type="caution">
    <text evidence="16">The sequence shown here is derived from an EMBL/GenBank/DDBJ whole genome shotgun (WGS) entry which is preliminary data.</text>
</comment>